<dbReference type="InterPro" id="IPR022684">
    <property type="entry name" value="Calpain_cysteine_protease"/>
</dbReference>
<proteinExistence type="inferred from homology"/>
<name>A0ABP0IS01_9DINO</name>
<feature type="active site" evidence="2">
    <location>
        <position position="335"/>
    </location>
</feature>
<dbReference type="SUPFAM" id="SSF143503">
    <property type="entry name" value="PUG domain-like"/>
    <property type="match status" value="1"/>
</dbReference>
<dbReference type="Gene3D" id="3.90.70.10">
    <property type="entry name" value="Cysteine proteinases"/>
    <property type="match status" value="1"/>
</dbReference>
<reference evidence="5 6" key="1">
    <citation type="submission" date="2024-02" db="EMBL/GenBank/DDBJ databases">
        <authorList>
            <person name="Chen Y."/>
            <person name="Shah S."/>
            <person name="Dougan E. K."/>
            <person name="Thang M."/>
            <person name="Chan C."/>
        </authorList>
    </citation>
    <scope>NUCLEOTIDE SEQUENCE [LARGE SCALE GENOMIC DNA]</scope>
</reference>
<keyword evidence="2" id="KW-0645">Protease</keyword>
<dbReference type="InterPro" id="IPR038765">
    <property type="entry name" value="Papain-like_cys_pep_sf"/>
</dbReference>
<feature type="active site" evidence="2">
    <location>
        <position position="546"/>
    </location>
</feature>
<dbReference type="SUPFAM" id="SSF54001">
    <property type="entry name" value="Cysteine proteinases"/>
    <property type="match status" value="1"/>
</dbReference>
<keyword evidence="6" id="KW-1185">Reference proteome</keyword>
<gene>
    <name evidence="5" type="ORF">SCF082_LOCUS8038</name>
</gene>
<dbReference type="EMBL" id="CAXAMM010004559">
    <property type="protein sequence ID" value="CAK9004094.1"/>
    <property type="molecule type" value="Genomic_DNA"/>
</dbReference>
<dbReference type="CDD" id="cd09212">
    <property type="entry name" value="PUB"/>
    <property type="match status" value="1"/>
</dbReference>
<feature type="domain" description="Calpain catalytic" evidence="4">
    <location>
        <begin position="188"/>
        <end position="636"/>
    </location>
</feature>
<organism evidence="5 6">
    <name type="scientific">Durusdinium trenchii</name>
    <dbReference type="NCBI Taxonomy" id="1381693"/>
    <lineage>
        <taxon>Eukaryota</taxon>
        <taxon>Sar</taxon>
        <taxon>Alveolata</taxon>
        <taxon>Dinophyceae</taxon>
        <taxon>Suessiales</taxon>
        <taxon>Symbiodiniaceae</taxon>
        <taxon>Durusdinium</taxon>
    </lineage>
</organism>
<dbReference type="PROSITE" id="PS00139">
    <property type="entry name" value="THIOL_PROTEASE_CYS"/>
    <property type="match status" value="1"/>
</dbReference>
<evidence type="ECO:0000313" key="5">
    <source>
        <dbReference type="EMBL" id="CAK9004094.1"/>
    </source>
</evidence>
<dbReference type="SMART" id="SM00230">
    <property type="entry name" value="CysPc"/>
    <property type="match status" value="1"/>
</dbReference>
<dbReference type="InterPro" id="IPR036339">
    <property type="entry name" value="PUB-like_dom_sf"/>
</dbReference>
<evidence type="ECO:0000256" key="2">
    <source>
        <dbReference type="PROSITE-ProRule" id="PRU00239"/>
    </source>
</evidence>
<evidence type="ECO:0000313" key="6">
    <source>
        <dbReference type="Proteomes" id="UP001642464"/>
    </source>
</evidence>
<evidence type="ECO:0000256" key="3">
    <source>
        <dbReference type="SAM" id="MobiDB-lite"/>
    </source>
</evidence>
<dbReference type="PANTHER" id="PTHR10183">
    <property type="entry name" value="CALPAIN"/>
    <property type="match status" value="1"/>
</dbReference>
<feature type="active site" evidence="2">
    <location>
        <position position="570"/>
    </location>
</feature>
<dbReference type="Proteomes" id="UP001642464">
    <property type="component" value="Unassembled WGS sequence"/>
</dbReference>
<accession>A0ABP0IS01</accession>
<dbReference type="PROSITE" id="PS50203">
    <property type="entry name" value="CALPAIN_CAT"/>
    <property type="match status" value="1"/>
</dbReference>
<feature type="region of interest" description="Disordered" evidence="3">
    <location>
        <begin position="124"/>
        <end position="154"/>
    </location>
</feature>
<evidence type="ECO:0000256" key="1">
    <source>
        <dbReference type="ARBA" id="ARBA00007623"/>
    </source>
</evidence>
<comment type="caution">
    <text evidence="5">The sequence shown here is derived from an EMBL/GenBank/DDBJ whole genome shotgun (WGS) entry which is preliminary data.</text>
</comment>
<sequence>MSALIEEASSSLSPEDALKNFCVLQRILSNVIANPGEGKYRTLNKSKLEGKLSPIGLQILQALGFADMGEALVLSSRDPGEDFLQAKELLDCLTMSADGEAGDVAVDAEDAELAEALRLSMDDGVDAAPTKRARPSEEEERALAERLERDEPDERTEVSFERFRAEDVQIELDAVEKINQFCKETGDKYVDPQFPPTSKSLYLSAEDAETWQCLGCKRHSPLPPTPPLPKSQEEAKQQEADFAEKAKCVGCGEPAHYAIKVHFFSRPTQWLRPGERCLGCELLYSHLPAGKELLPRLCPHFLRDSMSNTTVGAPWKLIRGEARTEDVCQGGLGNCWFAGALSVVATCPKMVEKLFETKDFNPNGAYLLKLHHAGSWRRILIDDLLPTSQIFEGYIDGQTIYYSRGGTLCYLQGSRRQLWVPLVEKAAAKLFGNWAGLKGGTFGEALGLFTGFPTQRLMLYLPKELRRRREERRKQIADERTMMLLRGLEVPDMEDSDDDIENDDIKWSTILSARECGYLMGMGCTEEGCEKTKHHIVEEMGLQAPHAYGILDAQEIEVDGRLLRMMKIRNPWGERAPRTWKGPWGKDSDKWTPELKYRLGVVNSSNVELEDPMSVFWMDYNDVKEYFGAVEICRVHEGWCESRTQVWLPSGVGPGQGVDVTVFRRTAVDICIWQEKHIAREAALHAKATNIDVGFAVLRKLGVSEGKVQYDLIEIVKRARTDDVSSEMILEGGYVYRIVPVSYGMSQEFTPRRAVVAVHSVQAVETERVSLDWSDTATAVIEGTRKRGKKRPIQQAAQGVSCWLLQEEAGMSFVAENSSDFQTALQVDASDSIGCVASRESFDAVIALPPHSRQVLIGVAYARGAIRCGTAIQAVGLPGDAANFALRGEGLHMDLPISKPAVPAPDQSILDRAPPEKPDLQRNITRGSSMSQDDMATLQAAMELSMQAKEEDKTEVEDDLAMAIKLSMDCKAAPLAAAPAPADDKATLQARVKALFEQYRSSGMPPNEAAAKALAHAQTLSTSHG</sequence>
<dbReference type="InterPro" id="IPR000169">
    <property type="entry name" value="Pept_cys_AS"/>
</dbReference>
<protein>
    <submittedName>
        <fullName evidence="5">Calpain-15 (Small optic lobes homolog)</fullName>
    </submittedName>
</protein>
<dbReference type="Pfam" id="PF00648">
    <property type="entry name" value="Peptidase_C2"/>
    <property type="match status" value="1"/>
</dbReference>
<evidence type="ECO:0000259" key="4">
    <source>
        <dbReference type="PROSITE" id="PS50203"/>
    </source>
</evidence>
<comment type="similarity">
    <text evidence="1">Belongs to the peptidase C2 family.</text>
</comment>
<dbReference type="PANTHER" id="PTHR10183:SF382">
    <property type="entry name" value="CALPAIN-15"/>
    <property type="match status" value="1"/>
</dbReference>
<dbReference type="Gene3D" id="1.20.58.2190">
    <property type="match status" value="1"/>
</dbReference>
<keyword evidence="2" id="KW-0788">Thiol protease</keyword>
<dbReference type="InterPro" id="IPR001300">
    <property type="entry name" value="Peptidase_C2_calpain_cat"/>
</dbReference>
<keyword evidence="2" id="KW-0378">Hydrolase</keyword>